<evidence type="ECO:0000313" key="8">
    <source>
        <dbReference type="Proteomes" id="UP001524502"/>
    </source>
</evidence>
<dbReference type="EMBL" id="JANFXK010000002">
    <property type="protein sequence ID" value="MCQ4635600.1"/>
    <property type="molecule type" value="Genomic_DNA"/>
</dbReference>
<keyword evidence="3 5" id="KW-1133">Transmembrane helix</keyword>
<sequence length="964" mass="110001">MKKKKLGIKGIIIAILVLIVLFLSLIGFITDFLWFRELGYVSVFLKKLITQLEIGIPTFIVITFLAYIYLKFLKRGYFKKVESTEQTNHKRLNLISWGMAIVFAVLVTFVSVTQLWFEILKFANSTGFDISDPLFNLDVSFYVFKLAFIKELNQILIGVIIAFAILTLLYYAVLLSVRTPQFFEEKEEPAEEEPFGGGMNDGPRTGFDNVTDMFGKFGEAFTGKKANVNRAPRRKKQFDDKNVMHLISIAEKQLIIVGILFFVMVAVNFFLKQFDLLYGHTGAVYGAGFRDVNITLWVYRILMVLSIVAAIAFAIGISKRKFKTAVIVPVIMIVVGLIGAGAGTLIQNLVVSPDEINKESKYLERNIEYTRYAYDLGEVTVKPFAANNDLSGDDITNNMETISNIRINDYEPAEKFYNQTQSIRQYYTFNDVDVDRYMVNGEYTQTFQSAREIDEEKISDTWLNKHIKYTHGYGLTLSRVDKVTSSGQPDMLIDSIPPVSDVQEIQINRPEIYFGEKTDNYILANTNEEEFDYPDGDNNKYSTYKGDAGIKLNMLNKMMFSIRERSLKLLVSSNITSDSKIVINRNIEDRVQKIMPYLEYDSDPYIVTADGNLYWMLDAYTTSTRYPYSEPFDETNNTNYIRNSVKVVIDAYNGTTNYYLVDDKDPIANTFKEIYPKLFKDFKEMPESLQAHIRYPNVLFNIQANVYKKYHMTDVKVFYQKEDMWDVADEIYGTKETAMTPNYYIMKLPGEKSAEFVNSIPYTPKDKKNMTGLLVARNDGENYGQLVLYQLPKSKIIYGPMQIEAQIDQNTEISKEFSLWDSAGSNYSRGNMFVIPIEDSLLYVEPVYLEAKNSSIPEVKRVIVAYGDQIAYETTLTEALNSLFGEGSAKESPGSSDAQAQQGDQKTDDALSQAELAAKAQEAFTNAEKAQKDGDWAKYGQYLDELQKYLNLLAPPAQEQESEK</sequence>
<keyword evidence="8" id="KW-1185">Reference proteome</keyword>
<feature type="transmembrane region" description="Helical" evidence="5">
    <location>
        <begin position="155"/>
        <end position="177"/>
    </location>
</feature>
<keyword evidence="1 5" id="KW-1003">Cell membrane</keyword>
<evidence type="ECO:0000313" key="7">
    <source>
        <dbReference type="EMBL" id="MCQ4635600.1"/>
    </source>
</evidence>
<dbReference type="HAMAP" id="MF_01600">
    <property type="entry name" value="UPF0182"/>
    <property type="match status" value="1"/>
</dbReference>
<reference evidence="7 8" key="1">
    <citation type="submission" date="2022-06" db="EMBL/GenBank/DDBJ databases">
        <title>Isolation of gut microbiota from human fecal samples.</title>
        <authorList>
            <person name="Pamer E.G."/>
            <person name="Barat B."/>
            <person name="Waligurski E."/>
            <person name="Medina S."/>
            <person name="Paddock L."/>
            <person name="Mostad J."/>
        </authorList>
    </citation>
    <scope>NUCLEOTIDE SEQUENCE [LARGE SCALE GENOMIC DNA]</scope>
    <source>
        <strain evidence="7 8">SL.3.17</strain>
    </source>
</reference>
<feature type="compositionally biased region" description="Polar residues" evidence="6">
    <location>
        <begin position="893"/>
        <end position="904"/>
    </location>
</feature>
<gene>
    <name evidence="7" type="ORF">NE619_02570</name>
</gene>
<evidence type="ECO:0000256" key="1">
    <source>
        <dbReference type="ARBA" id="ARBA00022475"/>
    </source>
</evidence>
<feature type="transmembrane region" description="Helical" evidence="5">
    <location>
        <begin position="254"/>
        <end position="271"/>
    </location>
</feature>
<protein>
    <recommendedName>
        <fullName evidence="5">UPF0182 protein NE619_02570</fullName>
    </recommendedName>
</protein>
<dbReference type="RefSeq" id="WP_256130792.1">
    <property type="nucleotide sequence ID" value="NZ_JANFXK010000002.1"/>
</dbReference>
<feature type="transmembrane region" description="Helical" evidence="5">
    <location>
        <begin position="297"/>
        <end position="317"/>
    </location>
</feature>
<evidence type="ECO:0000256" key="6">
    <source>
        <dbReference type="SAM" id="MobiDB-lite"/>
    </source>
</evidence>
<comment type="subcellular location">
    <subcellularLocation>
        <location evidence="5">Cell membrane</location>
        <topology evidence="5">Multi-pass membrane protein</topology>
    </subcellularLocation>
</comment>
<feature type="transmembrane region" description="Helical" evidence="5">
    <location>
        <begin position="54"/>
        <end position="73"/>
    </location>
</feature>
<dbReference type="Proteomes" id="UP001524502">
    <property type="component" value="Unassembled WGS sequence"/>
</dbReference>
<feature type="region of interest" description="Disordered" evidence="6">
    <location>
        <begin position="885"/>
        <end position="912"/>
    </location>
</feature>
<evidence type="ECO:0000256" key="4">
    <source>
        <dbReference type="ARBA" id="ARBA00023136"/>
    </source>
</evidence>
<dbReference type="PANTHER" id="PTHR39344">
    <property type="entry name" value="UPF0182 PROTEIN SLL1060"/>
    <property type="match status" value="1"/>
</dbReference>
<keyword evidence="2 5" id="KW-0812">Transmembrane</keyword>
<feature type="transmembrane region" description="Helical" evidence="5">
    <location>
        <begin position="12"/>
        <end position="34"/>
    </location>
</feature>
<accession>A0ABT1RK93</accession>
<organism evidence="7 8">
    <name type="scientific">Anaerovorax odorimutans</name>
    <dbReference type="NCBI Taxonomy" id="109327"/>
    <lineage>
        <taxon>Bacteria</taxon>
        <taxon>Bacillati</taxon>
        <taxon>Bacillota</taxon>
        <taxon>Clostridia</taxon>
        <taxon>Peptostreptococcales</taxon>
        <taxon>Anaerovoracaceae</taxon>
        <taxon>Anaerovorax</taxon>
    </lineage>
</organism>
<evidence type="ECO:0000256" key="5">
    <source>
        <dbReference type="HAMAP-Rule" id="MF_01600"/>
    </source>
</evidence>
<keyword evidence="4 5" id="KW-0472">Membrane</keyword>
<dbReference type="Pfam" id="PF03699">
    <property type="entry name" value="UPF0182"/>
    <property type="match status" value="1"/>
</dbReference>
<feature type="transmembrane region" description="Helical" evidence="5">
    <location>
        <begin position="94"/>
        <end position="117"/>
    </location>
</feature>
<comment type="similarity">
    <text evidence="5">Belongs to the UPF0182 family.</text>
</comment>
<comment type="caution">
    <text evidence="7">The sequence shown here is derived from an EMBL/GenBank/DDBJ whole genome shotgun (WGS) entry which is preliminary data.</text>
</comment>
<feature type="transmembrane region" description="Helical" evidence="5">
    <location>
        <begin position="324"/>
        <end position="346"/>
    </location>
</feature>
<evidence type="ECO:0000256" key="3">
    <source>
        <dbReference type="ARBA" id="ARBA00022989"/>
    </source>
</evidence>
<dbReference type="PANTHER" id="PTHR39344:SF1">
    <property type="entry name" value="UPF0182 PROTEIN SLL1060"/>
    <property type="match status" value="1"/>
</dbReference>
<proteinExistence type="inferred from homology"/>
<dbReference type="InterPro" id="IPR005372">
    <property type="entry name" value="UPF0182"/>
</dbReference>
<evidence type="ECO:0000256" key="2">
    <source>
        <dbReference type="ARBA" id="ARBA00022692"/>
    </source>
</evidence>
<name>A0ABT1RK93_9FIRM</name>